<dbReference type="Pfam" id="PF00400">
    <property type="entry name" value="WD40"/>
    <property type="match status" value="4"/>
</dbReference>
<sequence length="754" mass="84934">KRLCIYDVLSIKPRLIASISQLEYNPLCLAHAGTENHPSQEELILWGDDGGWVNVLTIDTRKVSDSEADEQLTPAKLSKRDSYRKNNMSFYRKKTHNEWVLKIEYYPEMNAFVSCASEATRSLVIGDLERKTVRYVTVPKGINCFDFCRRPSFLVTGGRDKIIRLWNPYVLSKPAGNLYGHNAVVVDIIVIQAEGNIISLSEDKVIKVWSARNLNCLQTLTDKVPHRPENIISAIYFDATNNKLITGSSKLEIWPLYRNLKRSVARSHDAGLVSAMFNESFHQVVSGCQNGTVSIWDLASGGRIFQFHEAHGKLEITAMCFDRTGRRLITGSRDNVIKMWNFNNGQILRKMLKGTEVETTDGSGRYVVAVGWDRKITIFIDDSSHFEATPVRVLNGAGSGAHRGHEDDISAVAFCPPSMLATSSVDGVIVIWNLESGYIKATMREPFLDLRSKEEKAIEKLNCQSSDDEGMSTMATNADATMLLLGGSKGHVRVRRSAAFPHNISPRPGRVINRLWAKSHQNRYSSVNYVNTYDLILTAAKDLTIRVWTPEGEYIGIFGQDEPWVIHDRLTYRPLPEDVRLETELELQRTLAITKRREKLTKTVIDTWRGGLGLSQLMRPSPEPLDEAPPVIEGVKMVRDRAIQASVMNIWREYCSRRKLADNWTIESDLVTLVNTTRHFSFDNPRHPRSTKTCARVKHDAVYRALNCHALEDIPLLPIPGPKSRLVGKQGGEKSGEQMLRSNATVCWRVGTGS</sequence>
<feature type="repeat" description="WD" evidence="3">
    <location>
        <begin position="402"/>
        <end position="442"/>
    </location>
</feature>
<dbReference type="SUPFAM" id="SSF50978">
    <property type="entry name" value="WD40 repeat-like"/>
    <property type="match status" value="2"/>
</dbReference>
<feature type="repeat" description="WD" evidence="3">
    <location>
        <begin position="142"/>
        <end position="167"/>
    </location>
</feature>
<gene>
    <name evidence="4" type="ORF">BDK51DRAFT_23956</name>
</gene>
<keyword evidence="2" id="KW-0677">Repeat</keyword>
<evidence type="ECO:0000313" key="4">
    <source>
        <dbReference type="EMBL" id="RKO89787.1"/>
    </source>
</evidence>
<feature type="repeat" description="WD" evidence="3">
    <location>
        <begin position="517"/>
        <end position="548"/>
    </location>
</feature>
<dbReference type="PANTHER" id="PTHR44324">
    <property type="entry name" value="WD40 REPEAT DOMAIN 95"/>
    <property type="match status" value="1"/>
</dbReference>
<dbReference type="CDD" id="cd00200">
    <property type="entry name" value="WD40"/>
    <property type="match status" value="1"/>
</dbReference>
<dbReference type="InterPro" id="IPR020472">
    <property type="entry name" value="WD40_PAC1"/>
</dbReference>
<proteinExistence type="predicted"/>
<dbReference type="PROSITE" id="PS50082">
    <property type="entry name" value="WD_REPEATS_2"/>
    <property type="match status" value="6"/>
</dbReference>
<evidence type="ECO:0000313" key="5">
    <source>
        <dbReference type="Proteomes" id="UP000269721"/>
    </source>
</evidence>
<dbReference type="InterPro" id="IPR051242">
    <property type="entry name" value="WD-EF-hand_domain"/>
</dbReference>
<dbReference type="InterPro" id="IPR036322">
    <property type="entry name" value="WD40_repeat_dom_sf"/>
</dbReference>
<evidence type="ECO:0000256" key="2">
    <source>
        <dbReference type="ARBA" id="ARBA00022737"/>
    </source>
</evidence>
<reference evidence="5" key="1">
    <citation type="journal article" date="2018" name="Nat. Microbiol.">
        <title>Leveraging single-cell genomics to expand the fungal tree of life.</title>
        <authorList>
            <person name="Ahrendt S.R."/>
            <person name="Quandt C.A."/>
            <person name="Ciobanu D."/>
            <person name="Clum A."/>
            <person name="Salamov A."/>
            <person name="Andreopoulos B."/>
            <person name="Cheng J.F."/>
            <person name="Woyke T."/>
            <person name="Pelin A."/>
            <person name="Henrissat B."/>
            <person name="Reynolds N.K."/>
            <person name="Benny G.L."/>
            <person name="Smith M.E."/>
            <person name="James T.Y."/>
            <person name="Grigoriev I.V."/>
        </authorList>
    </citation>
    <scope>NUCLEOTIDE SEQUENCE [LARGE SCALE GENOMIC DNA]</scope>
</reference>
<dbReference type="PROSITE" id="PS50294">
    <property type="entry name" value="WD_REPEATS_REGION"/>
    <property type="match status" value="3"/>
</dbReference>
<feature type="repeat" description="WD" evidence="3">
    <location>
        <begin position="316"/>
        <end position="350"/>
    </location>
</feature>
<feature type="non-terminal residue" evidence="4">
    <location>
        <position position="1"/>
    </location>
</feature>
<keyword evidence="1 3" id="KW-0853">WD repeat</keyword>
<accession>A0A4V1IRE6</accession>
<feature type="repeat" description="WD" evidence="3">
    <location>
        <begin position="265"/>
        <end position="306"/>
    </location>
</feature>
<dbReference type="SMART" id="SM00320">
    <property type="entry name" value="WD40"/>
    <property type="match status" value="7"/>
</dbReference>
<dbReference type="InterPro" id="IPR015943">
    <property type="entry name" value="WD40/YVTN_repeat-like_dom_sf"/>
</dbReference>
<name>A0A4V1IRE6_9FUNG</name>
<dbReference type="OrthoDB" id="10251381at2759"/>
<organism evidence="4 5">
    <name type="scientific">Blyttiomyces helicus</name>
    <dbReference type="NCBI Taxonomy" id="388810"/>
    <lineage>
        <taxon>Eukaryota</taxon>
        <taxon>Fungi</taxon>
        <taxon>Fungi incertae sedis</taxon>
        <taxon>Chytridiomycota</taxon>
        <taxon>Chytridiomycota incertae sedis</taxon>
        <taxon>Chytridiomycetes</taxon>
        <taxon>Chytridiomycetes incertae sedis</taxon>
        <taxon>Blyttiomyces</taxon>
    </lineage>
</organism>
<keyword evidence="5" id="KW-1185">Reference proteome</keyword>
<evidence type="ECO:0000256" key="3">
    <source>
        <dbReference type="PROSITE-ProRule" id="PRU00221"/>
    </source>
</evidence>
<feature type="repeat" description="WD" evidence="3">
    <location>
        <begin position="178"/>
        <end position="219"/>
    </location>
</feature>
<dbReference type="EMBL" id="KZ995887">
    <property type="protein sequence ID" value="RKO89787.1"/>
    <property type="molecule type" value="Genomic_DNA"/>
</dbReference>
<dbReference type="InterPro" id="IPR019775">
    <property type="entry name" value="WD40_repeat_CS"/>
</dbReference>
<dbReference type="PANTHER" id="PTHR44324:SF4">
    <property type="entry name" value="WD40 REPEAT DOMAIN 95"/>
    <property type="match status" value="1"/>
</dbReference>
<dbReference type="Proteomes" id="UP000269721">
    <property type="component" value="Unassembled WGS sequence"/>
</dbReference>
<dbReference type="PRINTS" id="PR00320">
    <property type="entry name" value="GPROTEINBRPT"/>
</dbReference>
<dbReference type="AlphaFoldDB" id="A0A4V1IRE6"/>
<protein>
    <submittedName>
        <fullName evidence="4">WD40-repeat-containing domain protein</fullName>
    </submittedName>
</protein>
<dbReference type="InterPro" id="IPR001680">
    <property type="entry name" value="WD40_rpt"/>
</dbReference>
<dbReference type="Gene3D" id="2.130.10.10">
    <property type="entry name" value="YVTN repeat-like/Quinoprotein amine dehydrogenase"/>
    <property type="match status" value="3"/>
</dbReference>
<evidence type="ECO:0000256" key="1">
    <source>
        <dbReference type="ARBA" id="ARBA00022574"/>
    </source>
</evidence>
<dbReference type="PROSITE" id="PS00678">
    <property type="entry name" value="WD_REPEATS_1"/>
    <property type="match status" value="3"/>
</dbReference>